<dbReference type="InterPro" id="IPR000073">
    <property type="entry name" value="AB_hydrolase_1"/>
</dbReference>
<dbReference type="OrthoDB" id="408373at2759"/>
<reference evidence="2" key="1">
    <citation type="journal article" date="2020" name="BMC Genomics">
        <title>Correction to: Identification and distribution of gene clusters required for synthesis of sphingolipid metabolism inhibitors in diverse species of the filamentous fungus Fusarium.</title>
        <authorList>
            <person name="Kim H.S."/>
            <person name="Lohmar J.M."/>
            <person name="Busman M."/>
            <person name="Brown D.W."/>
            <person name="Naumann T.A."/>
            <person name="Divon H.H."/>
            <person name="Lysoe E."/>
            <person name="Uhlig S."/>
            <person name="Proctor R.H."/>
        </authorList>
    </citation>
    <scope>NUCLEOTIDE SEQUENCE</scope>
    <source>
        <strain evidence="2">NRRL 22465</strain>
    </source>
</reference>
<dbReference type="InterPro" id="IPR052897">
    <property type="entry name" value="Sec-Metab_Biosynth_Hydrolase"/>
</dbReference>
<dbReference type="EMBL" id="JABEYC010000117">
    <property type="protein sequence ID" value="KAF4982468.1"/>
    <property type="molecule type" value="Genomic_DNA"/>
</dbReference>
<dbReference type="Gene3D" id="3.40.50.1820">
    <property type="entry name" value="alpha/beta hydrolase"/>
    <property type="match status" value="1"/>
</dbReference>
<comment type="caution">
    <text evidence="2">The sequence shown here is derived from an EMBL/GenBank/DDBJ whole genome shotgun (WGS) entry which is preliminary data.</text>
</comment>
<gene>
    <name evidence="2" type="ORF">FZEAL_1922</name>
</gene>
<evidence type="ECO:0000313" key="2">
    <source>
        <dbReference type="EMBL" id="KAF4982468.1"/>
    </source>
</evidence>
<feature type="domain" description="AB hydrolase-1" evidence="1">
    <location>
        <begin position="7"/>
        <end position="246"/>
    </location>
</feature>
<reference evidence="2" key="2">
    <citation type="submission" date="2020-05" db="EMBL/GenBank/DDBJ databases">
        <authorList>
            <person name="Kim H.-S."/>
            <person name="Proctor R.H."/>
            <person name="Brown D.W."/>
        </authorList>
    </citation>
    <scope>NUCLEOTIDE SEQUENCE</scope>
    <source>
        <strain evidence="2">NRRL 22465</strain>
    </source>
</reference>
<dbReference type="PANTHER" id="PTHR37017">
    <property type="entry name" value="AB HYDROLASE-1 DOMAIN-CONTAINING PROTEIN-RELATED"/>
    <property type="match status" value="1"/>
</dbReference>
<dbReference type="SUPFAM" id="SSF53474">
    <property type="entry name" value="alpha/beta-Hydrolases"/>
    <property type="match status" value="1"/>
</dbReference>
<accession>A0A8H4URS3</accession>
<proteinExistence type="predicted"/>
<organism evidence="2 3">
    <name type="scientific">Fusarium zealandicum</name>
    <dbReference type="NCBI Taxonomy" id="1053134"/>
    <lineage>
        <taxon>Eukaryota</taxon>
        <taxon>Fungi</taxon>
        <taxon>Dikarya</taxon>
        <taxon>Ascomycota</taxon>
        <taxon>Pezizomycotina</taxon>
        <taxon>Sordariomycetes</taxon>
        <taxon>Hypocreomycetidae</taxon>
        <taxon>Hypocreales</taxon>
        <taxon>Nectriaceae</taxon>
        <taxon>Fusarium</taxon>
        <taxon>Fusarium staphyleae species complex</taxon>
    </lineage>
</organism>
<evidence type="ECO:0000313" key="3">
    <source>
        <dbReference type="Proteomes" id="UP000635477"/>
    </source>
</evidence>
<dbReference type="Pfam" id="PF12697">
    <property type="entry name" value="Abhydrolase_6"/>
    <property type="match status" value="1"/>
</dbReference>
<name>A0A8H4URS3_9HYPO</name>
<sequence>MAQTPTLVLVPGAWHSPDTWGKIVSAMEPRDFKCVPVALPTTSSSNAKFSDDVKAVRESVLAETTQGRDVVVVVHSYGGAVGSSAIKGLTLKGPHHSSSTDKASGHVIGFFMIASGFMVGGVTFLDGLGGKPPPSWDADYENNVAALKVDIRELFYHDLSEEEGDYWVGRIQSQSLKAFTEGAEDAYAGWMEVPVWYLATTEDRALPIEAQRFFVQGAKDAGGDVTLREIESSHSPMLSKPDETVKVLMEGIESFVA</sequence>
<protein>
    <recommendedName>
        <fullName evidence="1">AB hydrolase-1 domain-containing protein</fullName>
    </recommendedName>
</protein>
<evidence type="ECO:0000259" key="1">
    <source>
        <dbReference type="Pfam" id="PF12697"/>
    </source>
</evidence>
<dbReference type="InterPro" id="IPR029058">
    <property type="entry name" value="AB_hydrolase_fold"/>
</dbReference>
<dbReference type="PANTHER" id="PTHR37017:SF3">
    <property type="entry name" value="AB HYDROLASE-1 DOMAIN-CONTAINING PROTEIN"/>
    <property type="match status" value="1"/>
</dbReference>
<keyword evidence="3" id="KW-1185">Reference proteome</keyword>
<dbReference type="AlphaFoldDB" id="A0A8H4URS3"/>
<dbReference type="Proteomes" id="UP000635477">
    <property type="component" value="Unassembled WGS sequence"/>
</dbReference>